<evidence type="ECO:0000313" key="12">
    <source>
        <dbReference type="EMBL" id="BAN35049.1"/>
    </source>
</evidence>
<evidence type="ECO:0000256" key="10">
    <source>
        <dbReference type="PIRNR" id="PIRNR002884"/>
    </source>
</evidence>
<dbReference type="STRING" id="1163617.SCD_n01220"/>
<dbReference type="PIRSF" id="PIRSF002884">
    <property type="entry name" value="CheZ"/>
    <property type="match status" value="1"/>
</dbReference>
<comment type="similarity">
    <text evidence="2 10">Belongs to the CheZ family.</text>
</comment>
<dbReference type="Gene3D" id="1.10.287.500">
    <property type="entry name" value="Helix hairpin bin"/>
    <property type="match status" value="1"/>
</dbReference>
<evidence type="ECO:0000256" key="4">
    <source>
        <dbReference type="ARBA" id="ARBA00022490"/>
    </source>
</evidence>
<dbReference type="NCBIfam" id="NF008368">
    <property type="entry name" value="PRK11166.1"/>
    <property type="match status" value="1"/>
</dbReference>
<dbReference type="PANTHER" id="PTHR43693">
    <property type="entry name" value="PROTEIN PHOSPHATASE CHEZ"/>
    <property type="match status" value="1"/>
</dbReference>
<dbReference type="GO" id="GO:0006935">
    <property type="term" value="P:chemotaxis"/>
    <property type="evidence" value="ECO:0007669"/>
    <property type="project" value="UniProtKB-KW"/>
</dbReference>
<dbReference type="KEGG" id="sdr:SCD_n01220"/>
<protein>
    <recommendedName>
        <fullName evidence="3 10">Protein phosphatase CheZ</fullName>
        <ecNumber evidence="10">3.1.3.-</ecNumber>
    </recommendedName>
    <alternativeName>
        <fullName evidence="9 10">Chemotaxis protein CheZ</fullName>
    </alternativeName>
</protein>
<name>S6AKB7_SULDS</name>
<evidence type="ECO:0000256" key="8">
    <source>
        <dbReference type="ARBA" id="ARBA00022912"/>
    </source>
</evidence>
<dbReference type="InterPro" id="IPR050992">
    <property type="entry name" value="CheZ_family_phosphatases"/>
</dbReference>
<evidence type="ECO:0000256" key="6">
    <source>
        <dbReference type="ARBA" id="ARBA00022779"/>
    </source>
</evidence>
<accession>S6AKB7</accession>
<evidence type="ECO:0000256" key="5">
    <source>
        <dbReference type="ARBA" id="ARBA00022500"/>
    </source>
</evidence>
<dbReference type="GO" id="GO:0009288">
    <property type="term" value="C:bacterial-type flagellum"/>
    <property type="evidence" value="ECO:0007669"/>
    <property type="project" value="InterPro"/>
</dbReference>
<evidence type="ECO:0000313" key="13">
    <source>
        <dbReference type="Proteomes" id="UP000015559"/>
    </source>
</evidence>
<comment type="subcellular location">
    <subcellularLocation>
        <location evidence="1 10">Cytoplasm</location>
    </subcellularLocation>
</comment>
<dbReference type="GO" id="GO:0004721">
    <property type="term" value="F:phosphoprotein phosphatase activity"/>
    <property type="evidence" value="ECO:0007669"/>
    <property type="project" value="UniProtKB-KW"/>
</dbReference>
<keyword evidence="13" id="KW-1185">Reference proteome</keyword>
<proteinExistence type="inferred from homology"/>
<reference evidence="12 13" key="1">
    <citation type="journal article" date="2012" name="Appl. Environ. Microbiol.">
        <title>Draft genome sequence of a psychrotolerant sulfur-oxidizing bacterium, Sulfuricella denitrificans skB26, and proteomic insights into cold adaptation.</title>
        <authorList>
            <person name="Watanabe T."/>
            <person name="Kojima H."/>
            <person name="Fukui M."/>
        </authorList>
    </citation>
    <scope>NUCLEOTIDE SEQUENCE [LARGE SCALE GENOMIC DNA]</scope>
    <source>
        <strain evidence="13">skB26</strain>
    </source>
</reference>
<comment type="function">
    <text evidence="10">Plays an important role in bacterial chemotaxis signal transduction pathway by accelerating the dephosphorylation of phosphorylated CheY (CheY-P).</text>
</comment>
<dbReference type="GO" id="GO:0005737">
    <property type="term" value="C:cytoplasm"/>
    <property type="evidence" value="ECO:0007669"/>
    <property type="project" value="UniProtKB-SubCell"/>
</dbReference>
<dbReference type="InterPro" id="IPR007439">
    <property type="entry name" value="Chemotax_Pase_CheZ"/>
</dbReference>
<keyword evidence="4 10" id="KW-0963">Cytoplasm</keyword>
<feature type="site" description="Enhances dephosphorylation of CheY-P" evidence="11">
    <location>
        <position position="182"/>
    </location>
</feature>
<evidence type="ECO:0000256" key="1">
    <source>
        <dbReference type="ARBA" id="ARBA00004496"/>
    </source>
</evidence>
<dbReference type="Proteomes" id="UP000015559">
    <property type="component" value="Chromosome"/>
</dbReference>
<dbReference type="RefSeq" id="WP_009205999.1">
    <property type="nucleotide sequence ID" value="NC_022357.1"/>
</dbReference>
<keyword evidence="8 10" id="KW-0904">Protein phosphatase</keyword>
<keyword evidence="7 10" id="KW-0378">Hydrolase</keyword>
<evidence type="ECO:0000256" key="7">
    <source>
        <dbReference type="ARBA" id="ARBA00022801"/>
    </source>
</evidence>
<evidence type="ECO:0000256" key="3">
    <source>
        <dbReference type="ARBA" id="ARBA00018484"/>
    </source>
</evidence>
<dbReference type="PANTHER" id="PTHR43693:SF1">
    <property type="entry name" value="PROTEIN PHOSPHATASE CHEZ"/>
    <property type="match status" value="1"/>
</dbReference>
<dbReference type="GO" id="GO:0050920">
    <property type="term" value="P:regulation of chemotaxis"/>
    <property type="evidence" value="ECO:0007669"/>
    <property type="project" value="InterPro"/>
</dbReference>
<dbReference type="HOGENOM" id="CLU_080718_1_0_4"/>
<evidence type="ECO:0000256" key="11">
    <source>
        <dbReference type="PIRSR" id="PIRSR002884-1"/>
    </source>
</evidence>
<comment type="subunit">
    <text evidence="10">Homodimer.</text>
</comment>
<dbReference type="SUPFAM" id="SSF75708">
    <property type="entry name" value="Chemotaxis phosphatase CheZ"/>
    <property type="match status" value="1"/>
</dbReference>
<keyword evidence="6 10" id="KW-0283">Flagellar rotation</keyword>
<evidence type="ECO:0000256" key="2">
    <source>
        <dbReference type="ARBA" id="ARBA00005908"/>
    </source>
</evidence>
<dbReference type="EMBL" id="AP013066">
    <property type="protein sequence ID" value="BAN35049.1"/>
    <property type="molecule type" value="Genomic_DNA"/>
</dbReference>
<sequence length="248" mass="27351">MSNVISGSGDSDDLEALFDSIVMAGSTQPAASEIKQDTAATDLTTEPDDESLFSQIGHLTRKLHDTLRELGYDKKLAETVDAIPDTRERLAYIATMTQRAAERALTATEVAQPIQEKLEAGAIGLSSKWQRLFDNQLSLEEFKQLTEETRSYLKEVPSQTKATNAQLMEIMMAQDFQDLTGQVIKKVIDMAHQMERDMLQLLLATTPAEKKTEMDTGLLNGPVINAKGRADVVTSQVQVDDLLESLGF</sequence>
<organism evidence="12 13">
    <name type="scientific">Sulfuricella denitrificans (strain DSM 22764 / NBRC 105220 / skB26)</name>
    <dbReference type="NCBI Taxonomy" id="1163617"/>
    <lineage>
        <taxon>Bacteria</taxon>
        <taxon>Pseudomonadati</taxon>
        <taxon>Pseudomonadota</taxon>
        <taxon>Betaproteobacteria</taxon>
        <taxon>Nitrosomonadales</taxon>
        <taxon>Sulfuricellaceae</taxon>
        <taxon>Sulfuricella</taxon>
    </lineage>
</organism>
<keyword evidence="5 10" id="KW-0145">Chemotaxis</keyword>
<gene>
    <name evidence="12" type="ORF">SCD_n01220</name>
</gene>
<dbReference type="eggNOG" id="COG3143">
    <property type="taxonomic scope" value="Bacteria"/>
</dbReference>
<dbReference type="GO" id="GO:0097588">
    <property type="term" value="P:archaeal or bacterial-type flagellum-dependent cell motility"/>
    <property type="evidence" value="ECO:0007669"/>
    <property type="project" value="UniProtKB-KW"/>
</dbReference>
<dbReference type="AlphaFoldDB" id="S6AKB7"/>
<dbReference type="EC" id="3.1.3.-" evidence="10"/>
<dbReference type="Pfam" id="PF04344">
    <property type="entry name" value="CheZ"/>
    <property type="match status" value="1"/>
</dbReference>
<evidence type="ECO:0000256" key="9">
    <source>
        <dbReference type="ARBA" id="ARBA00029599"/>
    </source>
</evidence>